<keyword evidence="2" id="KW-1185">Reference proteome</keyword>
<evidence type="ECO:0000313" key="1">
    <source>
        <dbReference type="EMBL" id="QNT69183.1"/>
    </source>
</evidence>
<organism evidence="1 2">
    <name type="scientific">Defluviicoccus vanus</name>
    <dbReference type="NCBI Taxonomy" id="111831"/>
    <lineage>
        <taxon>Bacteria</taxon>
        <taxon>Pseudomonadati</taxon>
        <taxon>Pseudomonadota</taxon>
        <taxon>Alphaproteobacteria</taxon>
        <taxon>Rhodospirillales</taxon>
        <taxon>Rhodospirillaceae</taxon>
        <taxon>Defluviicoccus</taxon>
    </lineage>
</organism>
<dbReference type="EMBL" id="CP053923">
    <property type="protein sequence ID" value="QNT69183.1"/>
    <property type="molecule type" value="Genomic_DNA"/>
</dbReference>
<gene>
    <name evidence="1" type="ORF">HQ394_07365</name>
</gene>
<sequence>MRTRDGIAAVRAGREVSQFLRKERLIHARVFDHAGPDGHSRMTRPPVLPSASRTTSAPGAIYLSRLNSLACTIPCRRFADALADVCARLGADVDRYSFIVMDSHHLLLASLLAHSA</sequence>
<protein>
    <submittedName>
        <fullName evidence="1">Uncharacterized protein</fullName>
    </submittedName>
</protein>
<reference evidence="1 2" key="1">
    <citation type="submission" date="2020-05" db="EMBL/GenBank/DDBJ databases">
        <title>Complete closed genome sequence of Defluviicoccus vanus.</title>
        <authorList>
            <person name="Bessarab I."/>
            <person name="Arumugam K."/>
            <person name="Maszenan A.M."/>
            <person name="Seviour R.J."/>
            <person name="Williams R.B."/>
        </authorList>
    </citation>
    <scope>NUCLEOTIDE SEQUENCE [LARGE SCALE GENOMIC DNA]</scope>
    <source>
        <strain evidence="1 2">Ben 114</strain>
    </source>
</reference>
<evidence type="ECO:0000313" key="2">
    <source>
        <dbReference type="Proteomes" id="UP000516369"/>
    </source>
</evidence>
<dbReference type="RefSeq" id="WP_190262690.1">
    <property type="nucleotide sequence ID" value="NZ_CP053923.1"/>
</dbReference>
<dbReference type="AlphaFoldDB" id="A0A7H1N0E7"/>
<accession>A0A7H1N0E7</accession>
<name>A0A7H1N0E7_9PROT</name>
<dbReference type="KEGG" id="dvn:HQ394_07365"/>
<dbReference type="Proteomes" id="UP000516369">
    <property type="component" value="Chromosome"/>
</dbReference>
<proteinExistence type="predicted"/>